<evidence type="ECO:0000256" key="1">
    <source>
        <dbReference type="SAM" id="SignalP"/>
    </source>
</evidence>
<keyword evidence="1" id="KW-0732">Signal</keyword>
<keyword evidence="3" id="KW-1185">Reference proteome</keyword>
<organism evidence="2 3">
    <name type="scientific">Acrasis kona</name>
    <dbReference type="NCBI Taxonomy" id="1008807"/>
    <lineage>
        <taxon>Eukaryota</taxon>
        <taxon>Discoba</taxon>
        <taxon>Heterolobosea</taxon>
        <taxon>Tetramitia</taxon>
        <taxon>Eutetramitia</taxon>
        <taxon>Acrasidae</taxon>
        <taxon>Acrasis</taxon>
    </lineage>
</organism>
<evidence type="ECO:0000313" key="2">
    <source>
        <dbReference type="EMBL" id="KAL0481474.1"/>
    </source>
</evidence>
<feature type="chain" id="PRO_5043777862" evidence="1">
    <location>
        <begin position="22"/>
        <end position="67"/>
    </location>
</feature>
<name>A0AAW2YWR2_9EUKA</name>
<protein>
    <submittedName>
        <fullName evidence="2">Uncharacterized protein</fullName>
    </submittedName>
</protein>
<dbReference type="AlphaFoldDB" id="A0AAW2YWR2"/>
<dbReference type="Proteomes" id="UP001431209">
    <property type="component" value="Unassembled WGS sequence"/>
</dbReference>
<dbReference type="EMBL" id="JAOPGA020000768">
    <property type="protein sequence ID" value="KAL0481474.1"/>
    <property type="molecule type" value="Genomic_DNA"/>
</dbReference>
<accession>A0AAW2YWR2</accession>
<evidence type="ECO:0000313" key="3">
    <source>
        <dbReference type="Proteomes" id="UP001431209"/>
    </source>
</evidence>
<proteinExistence type="predicted"/>
<feature type="non-terminal residue" evidence="2">
    <location>
        <position position="67"/>
    </location>
</feature>
<reference evidence="2 3" key="1">
    <citation type="submission" date="2024-03" db="EMBL/GenBank/DDBJ databases">
        <title>The Acrasis kona genome and developmental transcriptomes reveal deep origins of eukaryotic multicellular pathways.</title>
        <authorList>
            <person name="Sheikh S."/>
            <person name="Fu C.-J."/>
            <person name="Brown M.W."/>
            <person name="Baldauf S.L."/>
        </authorList>
    </citation>
    <scope>NUCLEOTIDE SEQUENCE [LARGE SCALE GENOMIC DNA]</scope>
    <source>
        <strain evidence="2 3">ATCC MYA-3509</strain>
    </source>
</reference>
<sequence length="67" mass="7488">MRFFLNVIVCIILLTCASIEGTIYVYDLQSELGSGCKLDSSSSQFNQEAPYYGLQIKNTDYLYGGEC</sequence>
<comment type="caution">
    <text evidence="2">The sequence shown here is derived from an EMBL/GenBank/DDBJ whole genome shotgun (WGS) entry which is preliminary data.</text>
</comment>
<gene>
    <name evidence="2" type="ORF">AKO1_011224</name>
</gene>
<feature type="signal peptide" evidence="1">
    <location>
        <begin position="1"/>
        <end position="21"/>
    </location>
</feature>